<feature type="domain" description="Poly A polymerase head" evidence="8">
    <location>
        <begin position="44"/>
        <end position="176"/>
    </location>
</feature>
<dbReference type="SUPFAM" id="SSF81301">
    <property type="entry name" value="Nucleotidyltransferase"/>
    <property type="match status" value="1"/>
</dbReference>
<dbReference type="Gene3D" id="1.10.3090.10">
    <property type="entry name" value="cca-adding enzyme, domain 2"/>
    <property type="match status" value="1"/>
</dbReference>
<dbReference type="AlphaFoldDB" id="A0A2M7XG98"/>
<dbReference type="GO" id="GO:0000049">
    <property type="term" value="F:tRNA binding"/>
    <property type="evidence" value="ECO:0007669"/>
    <property type="project" value="TreeGrafter"/>
</dbReference>
<keyword evidence="6" id="KW-0460">Magnesium</keyword>
<dbReference type="InterPro" id="IPR002646">
    <property type="entry name" value="PolA_pol_head_dom"/>
</dbReference>
<proteinExistence type="inferred from homology"/>
<evidence type="ECO:0000256" key="7">
    <source>
        <dbReference type="RuleBase" id="RU003953"/>
    </source>
</evidence>
<dbReference type="CDD" id="cd05398">
    <property type="entry name" value="NT_ClassII-CCAase"/>
    <property type="match status" value="1"/>
</dbReference>
<dbReference type="EMBL" id="PFWT01000006">
    <property type="protein sequence ID" value="PJA46920.1"/>
    <property type="molecule type" value="Genomic_DNA"/>
</dbReference>
<comment type="caution">
    <text evidence="9">The sequence shown here is derived from an EMBL/GenBank/DDBJ whole genome shotgun (WGS) entry which is preliminary data.</text>
</comment>
<dbReference type="InterPro" id="IPR043519">
    <property type="entry name" value="NT_sf"/>
</dbReference>
<dbReference type="InterPro" id="IPR050264">
    <property type="entry name" value="Bact_CCA-adding_enz_type3_sf"/>
</dbReference>
<gene>
    <name evidence="9" type="ORF">CO173_00830</name>
</gene>
<evidence type="ECO:0000256" key="2">
    <source>
        <dbReference type="ARBA" id="ARBA00022679"/>
    </source>
</evidence>
<keyword evidence="4" id="KW-0548">Nucleotidyltransferase</keyword>
<dbReference type="PANTHER" id="PTHR46173:SF1">
    <property type="entry name" value="CCA TRNA NUCLEOTIDYLTRANSFERASE 1, MITOCHONDRIAL"/>
    <property type="match status" value="1"/>
</dbReference>
<evidence type="ECO:0000313" key="9">
    <source>
        <dbReference type="EMBL" id="PJA46920.1"/>
    </source>
</evidence>
<reference evidence="10" key="1">
    <citation type="submission" date="2017-09" db="EMBL/GenBank/DDBJ databases">
        <title>Depth-based differentiation of microbial function through sediment-hosted aquifers and enrichment of novel symbionts in the deep terrestrial subsurface.</title>
        <authorList>
            <person name="Probst A.J."/>
            <person name="Ladd B."/>
            <person name="Jarett J.K."/>
            <person name="Geller-Mcgrath D.E."/>
            <person name="Sieber C.M.K."/>
            <person name="Emerson J.B."/>
            <person name="Anantharaman K."/>
            <person name="Thomas B.C."/>
            <person name="Malmstrom R."/>
            <person name="Stieglmeier M."/>
            <person name="Klingl A."/>
            <person name="Woyke T."/>
            <person name="Ryan C.M."/>
            <person name="Banfield J.F."/>
        </authorList>
    </citation>
    <scope>NUCLEOTIDE SEQUENCE [LARGE SCALE GENOMIC DNA]</scope>
</reference>
<accession>A0A2M7XG98</accession>
<keyword evidence="2 7" id="KW-0808">Transferase</keyword>
<comment type="similarity">
    <text evidence="7">Belongs to the tRNA nucleotidyltransferase/poly(A) polymerase family.</text>
</comment>
<dbReference type="Pfam" id="PF01743">
    <property type="entry name" value="PolyA_pol"/>
    <property type="match status" value="1"/>
</dbReference>
<name>A0A2M7XG98_9BACT</name>
<dbReference type="Gene3D" id="3.30.460.10">
    <property type="entry name" value="Beta Polymerase, domain 2"/>
    <property type="match status" value="1"/>
</dbReference>
<dbReference type="GO" id="GO:0008033">
    <property type="term" value="P:tRNA processing"/>
    <property type="evidence" value="ECO:0007669"/>
    <property type="project" value="UniProtKB-KW"/>
</dbReference>
<dbReference type="Proteomes" id="UP000231263">
    <property type="component" value="Unassembled WGS sequence"/>
</dbReference>
<evidence type="ECO:0000256" key="5">
    <source>
        <dbReference type="ARBA" id="ARBA00022723"/>
    </source>
</evidence>
<sequence>MGGILQTYARQSAPPEHRVELFVRGETRLTWIGLLFNEYPNAEVYLVGGTLRDIILGRVPNDIDLLVRNVPPAELDIWLNAHGASEFVGRFGTYKFVPHGNVNKQAIDIALPRTERKLEDHAGGRRDMDVSFDYKLPIKDDLARRDFTINAMAYNIKTGRLIDPFLGLQDLYNELINAVLVPATRFEEDATRLLRGLRFASQLNFGIEKLTWQAILANIELLNKKAPTEDGTRAYIVPREAIGREFILGFMEHPVHTLRLWSESKALHMFMPELAELEFKNDNELQKTLNLLNTLKNKSFIASYGYLNTPLNVLVAGLMVFTHGDKHKHAHNICTKLHFHQFPPDHKASMNCETIKWLVEHVDMFEEIDPASIRPSQFEKMFLSKRGQELLLLMHAKHIASAKHSVARERLHTARRIKDAMQTIFADSDLNGRLPQLISGRDIQEFGILPGPTYREILDEVRDAQLAGEIVSFDDAKTFLRHIVNKI</sequence>
<dbReference type="SUPFAM" id="SSF81891">
    <property type="entry name" value="Poly A polymerase C-terminal region-like"/>
    <property type="match status" value="1"/>
</dbReference>
<dbReference type="PANTHER" id="PTHR46173">
    <property type="entry name" value="CCA TRNA NUCLEOTIDYLTRANSFERASE 1, MITOCHONDRIAL"/>
    <property type="match status" value="1"/>
</dbReference>
<dbReference type="GO" id="GO:0016779">
    <property type="term" value="F:nucleotidyltransferase activity"/>
    <property type="evidence" value="ECO:0007669"/>
    <property type="project" value="UniProtKB-KW"/>
</dbReference>
<protein>
    <recommendedName>
        <fullName evidence="8">Poly A polymerase head domain-containing protein</fullName>
    </recommendedName>
</protein>
<evidence type="ECO:0000256" key="4">
    <source>
        <dbReference type="ARBA" id="ARBA00022695"/>
    </source>
</evidence>
<comment type="cofactor">
    <cofactor evidence="1">
        <name>Mg(2+)</name>
        <dbReference type="ChEBI" id="CHEBI:18420"/>
    </cofactor>
</comment>
<keyword evidence="7" id="KW-0694">RNA-binding</keyword>
<keyword evidence="5" id="KW-0479">Metal-binding</keyword>
<evidence type="ECO:0000313" key="10">
    <source>
        <dbReference type="Proteomes" id="UP000231263"/>
    </source>
</evidence>
<keyword evidence="3" id="KW-0819">tRNA processing</keyword>
<evidence type="ECO:0000256" key="6">
    <source>
        <dbReference type="ARBA" id="ARBA00022842"/>
    </source>
</evidence>
<organism evidence="9 10">
    <name type="scientific">Candidatus Uhrbacteria bacterium CG_4_9_14_3_um_filter_41_35</name>
    <dbReference type="NCBI Taxonomy" id="1975034"/>
    <lineage>
        <taxon>Bacteria</taxon>
        <taxon>Candidatus Uhriibacteriota</taxon>
    </lineage>
</organism>
<evidence type="ECO:0000256" key="3">
    <source>
        <dbReference type="ARBA" id="ARBA00022694"/>
    </source>
</evidence>
<dbReference type="GO" id="GO:0046872">
    <property type="term" value="F:metal ion binding"/>
    <property type="evidence" value="ECO:0007669"/>
    <property type="project" value="UniProtKB-KW"/>
</dbReference>
<evidence type="ECO:0000259" key="8">
    <source>
        <dbReference type="Pfam" id="PF01743"/>
    </source>
</evidence>
<evidence type="ECO:0000256" key="1">
    <source>
        <dbReference type="ARBA" id="ARBA00001946"/>
    </source>
</evidence>